<dbReference type="Proteomes" id="UP001500467">
    <property type="component" value="Unassembled WGS sequence"/>
</dbReference>
<name>A0ABN1VIN8_9PSEU</name>
<proteinExistence type="predicted"/>
<feature type="transmembrane region" description="Helical" evidence="1">
    <location>
        <begin position="40"/>
        <end position="57"/>
    </location>
</feature>
<evidence type="ECO:0000313" key="3">
    <source>
        <dbReference type="Proteomes" id="UP001500467"/>
    </source>
</evidence>
<accession>A0ABN1VIN8</accession>
<evidence type="ECO:0000256" key="1">
    <source>
        <dbReference type="SAM" id="Phobius"/>
    </source>
</evidence>
<feature type="transmembrane region" description="Helical" evidence="1">
    <location>
        <begin position="63"/>
        <end position="82"/>
    </location>
</feature>
<feature type="transmembrane region" description="Helical" evidence="1">
    <location>
        <begin position="6"/>
        <end position="28"/>
    </location>
</feature>
<organism evidence="2 3">
    <name type="scientific">Prauserella alba</name>
    <dbReference type="NCBI Taxonomy" id="176898"/>
    <lineage>
        <taxon>Bacteria</taxon>
        <taxon>Bacillati</taxon>
        <taxon>Actinomycetota</taxon>
        <taxon>Actinomycetes</taxon>
        <taxon>Pseudonocardiales</taxon>
        <taxon>Pseudonocardiaceae</taxon>
        <taxon>Prauserella</taxon>
    </lineage>
</organism>
<keyword evidence="1" id="KW-0472">Membrane</keyword>
<keyword evidence="1" id="KW-0812">Transmembrane</keyword>
<dbReference type="InterPro" id="IPR033458">
    <property type="entry name" value="DUF5134"/>
</dbReference>
<gene>
    <name evidence="2" type="ORF">GCM10009675_33660</name>
</gene>
<comment type="caution">
    <text evidence="2">The sequence shown here is derived from an EMBL/GenBank/DDBJ whole genome shotgun (WGS) entry which is preliminary data.</text>
</comment>
<dbReference type="RefSeq" id="WP_253859167.1">
    <property type="nucleotide sequence ID" value="NZ_BAAALM010000012.1"/>
</dbReference>
<keyword evidence="3" id="KW-1185">Reference proteome</keyword>
<protein>
    <submittedName>
        <fullName evidence="2">DUF5134 domain-containing protein</fullName>
    </submittedName>
</protein>
<sequence length="223" mass="23160">MIDAPVLRWLLTSVFAATALWYGTVMVLPRVRAAVRVDSAWHMLMGAAMVVMAWPWGMGVATTPQTVLFAVAGVWFVGRIAFGPVHHHGDTLVASRAAGVHHAVMMGAMAWMVASMPSLMGGHGSQQGGGHHHHALGGGGAAPMAAVDGADLAAAPTALVVTNIVLGVGFVIACLPWLAQAFDLGRRWPDPRSPRLGRVVADRSCHAAMTFGMGVMFLAGGAG</sequence>
<feature type="transmembrane region" description="Helical" evidence="1">
    <location>
        <begin position="158"/>
        <end position="179"/>
    </location>
</feature>
<dbReference type="EMBL" id="BAAALM010000012">
    <property type="protein sequence ID" value="GAA1210298.1"/>
    <property type="molecule type" value="Genomic_DNA"/>
</dbReference>
<keyword evidence="1" id="KW-1133">Transmembrane helix</keyword>
<reference evidence="2 3" key="1">
    <citation type="journal article" date="2019" name="Int. J. Syst. Evol. Microbiol.">
        <title>The Global Catalogue of Microorganisms (GCM) 10K type strain sequencing project: providing services to taxonomists for standard genome sequencing and annotation.</title>
        <authorList>
            <consortium name="The Broad Institute Genomics Platform"/>
            <consortium name="The Broad Institute Genome Sequencing Center for Infectious Disease"/>
            <person name="Wu L."/>
            <person name="Ma J."/>
        </authorList>
    </citation>
    <scope>NUCLEOTIDE SEQUENCE [LARGE SCALE GENOMIC DNA]</scope>
    <source>
        <strain evidence="2 3">JCM 13022</strain>
    </source>
</reference>
<dbReference type="Pfam" id="PF17197">
    <property type="entry name" value="DUF5134"/>
    <property type="match status" value="1"/>
</dbReference>
<feature type="transmembrane region" description="Helical" evidence="1">
    <location>
        <begin position="94"/>
        <end position="114"/>
    </location>
</feature>
<evidence type="ECO:0000313" key="2">
    <source>
        <dbReference type="EMBL" id="GAA1210298.1"/>
    </source>
</evidence>